<dbReference type="HOGENOM" id="CLU_004585_5_4_1"/>
<sequence length="685" mass="76709">TFVGVQHPPDIPLQILAGPGSGKTKVLTTRIAYLILHHGIPPYSICAVTFTNKAANEMKERLAKLIGKARAAEVKMGTFHAICVVFLRKYANRIGLESNFTICGSEESKKMISDQLKLHKEFLSANDLMLKEGTVLSLISRAKAKGQDADKFSQSNVQKVGDTKSKSGKTTQGDGIHSVVALIYEQYERMLRLNNSLDFDDLLVYGVKLFSGYRDSAQWCRHVLVDEFQDTNIMQYELMRFLAAASGCITVVGDPDQSIYGWRSAEVENLFKMQKDFLKTVQIFLEQNYRSTGSILAASVAIISQGMSCNKLRIPKKLHTSYQLGPRPMLRSFVSEHEEAAFLAVEIKRIVALAGGMLHYGDFAVLLRFNAISRTIENALQKERIPCRILGGHKFFERSEIKDLLAYLQLVDNPQYEPAFSRAVNIPSRGIGEKALAEIIAKAGKLKMSPLAVLEKICDSKIPDLKLAVKRKAAPFVTAIRNLGKLAAQGKSPSDLIGTLLILINYENHLKRTQPDWDTRWENVQELITFASEASADRNIIMKELHEEPSERPNQTDTPLRIFLQASMLSSDDVNSDEGDNEKVTISTCHAAKGLEWPVVMIPAVEQGTFPFYRTDDVEEERRLLYVAFTRAQNLLYLSYSSKRKVAGESKTKDLSEFVSVVRDENQVSKSYIYRTGQAADVQFT</sequence>
<evidence type="ECO:0000256" key="3">
    <source>
        <dbReference type="ARBA" id="ARBA00022801"/>
    </source>
</evidence>
<evidence type="ECO:0000256" key="1">
    <source>
        <dbReference type="ARBA" id="ARBA00009922"/>
    </source>
</evidence>
<dbReference type="GO" id="GO:0003677">
    <property type="term" value="F:DNA binding"/>
    <property type="evidence" value="ECO:0007669"/>
    <property type="project" value="UniProtKB-KW"/>
</dbReference>
<evidence type="ECO:0000256" key="7">
    <source>
        <dbReference type="ARBA" id="ARBA00023235"/>
    </source>
</evidence>
<dbReference type="EC" id="5.6.2.4" evidence="9"/>
<comment type="catalytic activity">
    <reaction evidence="10">
        <text>ATP + H2O = ADP + phosphate + H(+)</text>
        <dbReference type="Rhea" id="RHEA:13065"/>
        <dbReference type="ChEBI" id="CHEBI:15377"/>
        <dbReference type="ChEBI" id="CHEBI:15378"/>
        <dbReference type="ChEBI" id="CHEBI:30616"/>
        <dbReference type="ChEBI" id="CHEBI:43474"/>
        <dbReference type="ChEBI" id="CHEBI:456216"/>
        <dbReference type="EC" id="5.6.2.4"/>
    </reaction>
</comment>
<dbReference type="OrthoDB" id="1470711at2759"/>
<dbReference type="GO" id="GO:0043138">
    <property type="term" value="F:3'-5' DNA helicase activity"/>
    <property type="evidence" value="ECO:0007669"/>
    <property type="project" value="UniProtKB-EC"/>
</dbReference>
<feature type="non-terminal residue" evidence="14">
    <location>
        <position position="1"/>
    </location>
</feature>
<keyword evidence="4 11" id="KW-0347">Helicase</keyword>
<feature type="domain" description="UvrD-like helicase C-terminal" evidence="13">
    <location>
        <begin position="297"/>
        <end position="594"/>
    </location>
</feature>
<dbReference type="AlphaFoldDB" id="F8PXI8"/>
<dbReference type="Gene3D" id="1.10.10.160">
    <property type="match status" value="1"/>
</dbReference>
<name>F8PXI8_SERL3</name>
<dbReference type="Gene3D" id="3.40.50.300">
    <property type="entry name" value="P-loop containing nucleotide triphosphate hydrolases"/>
    <property type="match status" value="2"/>
</dbReference>
<dbReference type="InterPro" id="IPR027417">
    <property type="entry name" value="P-loop_NTPase"/>
</dbReference>
<dbReference type="OMA" id="HCANILI"/>
<proteinExistence type="inferred from homology"/>
<dbReference type="FunCoup" id="F8PXI8">
    <property type="interactions" value="241"/>
</dbReference>
<keyword evidence="5 11" id="KW-0067">ATP-binding</keyword>
<reference evidence="15" key="1">
    <citation type="journal article" date="2011" name="Science">
        <title>The plant cell wall-decomposing machinery underlies the functional diversity of forest fungi.</title>
        <authorList>
            <person name="Eastwood D.C."/>
            <person name="Floudas D."/>
            <person name="Binder M."/>
            <person name="Majcherczyk A."/>
            <person name="Schneider P."/>
            <person name="Aerts A."/>
            <person name="Asiegbu F.O."/>
            <person name="Baker S.E."/>
            <person name="Barry K."/>
            <person name="Bendiksby M."/>
            <person name="Blumentritt M."/>
            <person name="Coutinho P.M."/>
            <person name="Cullen D."/>
            <person name="de Vries R.P."/>
            <person name="Gathman A."/>
            <person name="Goodell B."/>
            <person name="Henrissat B."/>
            <person name="Ihrmark K."/>
            <person name="Kauserud H."/>
            <person name="Kohler A."/>
            <person name="LaButti K."/>
            <person name="Lapidus A."/>
            <person name="Lavin J.L."/>
            <person name="Lee Y.-H."/>
            <person name="Lindquist E."/>
            <person name="Lilly W."/>
            <person name="Lucas S."/>
            <person name="Morin E."/>
            <person name="Murat C."/>
            <person name="Oguiza J.A."/>
            <person name="Park J."/>
            <person name="Pisabarro A.G."/>
            <person name="Riley R."/>
            <person name="Rosling A."/>
            <person name="Salamov A."/>
            <person name="Schmidt O."/>
            <person name="Schmutz J."/>
            <person name="Skrede I."/>
            <person name="Stenlid J."/>
            <person name="Wiebenga A."/>
            <person name="Xie X."/>
            <person name="Kuees U."/>
            <person name="Hibbett D.S."/>
            <person name="Hoffmeister D."/>
            <person name="Hoegberg N."/>
            <person name="Martin F."/>
            <person name="Grigoriev I.V."/>
            <person name="Watkinson S.C."/>
        </authorList>
    </citation>
    <scope>NUCLEOTIDE SEQUENCE [LARGE SCALE GENOMIC DNA]</scope>
    <source>
        <strain evidence="15">strain S7.3</strain>
    </source>
</reference>
<comment type="catalytic activity">
    <reaction evidence="8">
        <text>Couples ATP hydrolysis with the unwinding of duplex DNA by translocating in the 3'-5' direction.</text>
        <dbReference type="EC" id="5.6.2.4"/>
    </reaction>
</comment>
<dbReference type="GO" id="GO:0005524">
    <property type="term" value="F:ATP binding"/>
    <property type="evidence" value="ECO:0007669"/>
    <property type="project" value="UniProtKB-UniRule"/>
</dbReference>
<keyword evidence="6" id="KW-0238">DNA-binding</keyword>
<evidence type="ECO:0000313" key="14">
    <source>
        <dbReference type="EMBL" id="EGN98601.1"/>
    </source>
</evidence>
<evidence type="ECO:0000259" key="13">
    <source>
        <dbReference type="PROSITE" id="PS51217"/>
    </source>
</evidence>
<evidence type="ECO:0000256" key="5">
    <source>
        <dbReference type="ARBA" id="ARBA00022840"/>
    </source>
</evidence>
<dbReference type="PANTHER" id="PTHR11070:SF2">
    <property type="entry name" value="ATP-DEPENDENT DNA HELICASE SRS2"/>
    <property type="match status" value="1"/>
</dbReference>
<dbReference type="InterPro" id="IPR000212">
    <property type="entry name" value="DNA_helicase_UvrD/REP"/>
</dbReference>
<dbReference type="EMBL" id="GL945480">
    <property type="protein sequence ID" value="EGN98601.1"/>
    <property type="molecule type" value="Genomic_DNA"/>
</dbReference>
<organism evidence="15">
    <name type="scientific">Serpula lacrymans var. lacrymans (strain S7.3)</name>
    <name type="common">Dry rot fungus</name>
    <dbReference type="NCBI Taxonomy" id="936435"/>
    <lineage>
        <taxon>Eukaryota</taxon>
        <taxon>Fungi</taxon>
        <taxon>Dikarya</taxon>
        <taxon>Basidiomycota</taxon>
        <taxon>Agaricomycotina</taxon>
        <taxon>Agaricomycetes</taxon>
        <taxon>Agaricomycetidae</taxon>
        <taxon>Boletales</taxon>
        <taxon>Coniophorineae</taxon>
        <taxon>Serpulaceae</taxon>
        <taxon>Serpula</taxon>
    </lineage>
</organism>
<feature type="domain" description="UvrD-like helicase ATP-binding" evidence="12">
    <location>
        <begin position="1"/>
        <end position="292"/>
    </location>
</feature>
<dbReference type="InterPro" id="IPR013986">
    <property type="entry name" value="DExx_box_DNA_helicase_dom_sf"/>
</dbReference>
<comment type="similarity">
    <text evidence="1">Belongs to the helicase family. UvrD subfamily.</text>
</comment>
<evidence type="ECO:0000313" key="15">
    <source>
        <dbReference type="Proteomes" id="UP000008063"/>
    </source>
</evidence>
<dbReference type="SUPFAM" id="SSF52540">
    <property type="entry name" value="P-loop containing nucleoside triphosphate hydrolases"/>
    <property type="match status" value="1"/>
</dbReference>
<dbReference type="Gene3D" id="1.10.486.10">
    <property type="entry name" value="PCRA, domain 4"/>
    <property type="match status" value="1"/>
</dbReference>
<dbReference type="Proteomes" id="UP000008063">
    <property type="component" value="Unassembled WGS sequence"/>
</dbReference>
<evidence type="ECO:0000256" key="11">
    <source>
        <dbReference type="PROSITE-ProRule" id="PRU00560"/>
    </source>
</evidence>
<evidence type="ECO:0000256" key="9">
    <source>
        <dbReference type="ARBA" id="ARBA00034808"/>
    </source>
</evidence>
<dbReference type="STRING" id="936435.F8PXI8"/>
<keyword evidence="3 11" id="KW-0378">Hydrolase</keyword>
<dbReference type="GO" id="GO:0000725">
    <property type="term" value="P:recombinational repair"/>
    <property type="evidence" value="ECO:0007669"/>
    <property type="project" value="TreeGrafter"/>
</dbReference>
<evidence type="ECO:0000256" key="2">
    <source>
        <dbReference type="ARBA" id="ARBA00022741"/>
    </source>
</evidence>
<evidence type="ECO:0000256" key="6">
    <source>
        <dbReference type="ARBA" id="ARBA00023125"/>
    </source>
</evidence>
<dbReference type="Pfam" id="PF00580">
    <property type="entry name" value="UvrD-helicase"/>
    <property type="match status" value="1"/>
</dbReference>
<dbReference type="InParanoid" id="F8PXI8"/>
<evidence type="ECO:0000256" key="10">
    <source>
        <dbReference type="ARBA" id="ARBA00048988"/>
    </source>
</evidence>
<dbReference type="InterPro" id="IPR014017">
    <property type="entry name" value="DNA_helicase_UvrD-like_C"/>
</dbReference>
<feature type="binding site" evidence="11">
    <location>
        <begin position="17"/>
        <end position="24"/>
    </location>
    <ligand>
        <name>ATP</name>
        <dbReference type="ChEBI" id="CHEBI:30616"/>
    </ligand>
</feature>
<evidence type="ECO:0000256" key="8">
    <source>
        <dbReference type="ARBA" id="ARBA00034617"/>
    </source>
</evidence>
<evidence type="ECO:0000256" key="4">
    <source>
        <dbReference type="ARBA" id="ARBA00022806"/>
    </source>
</evidence>
<keyword evidence="2 11" id="KW-0547">Nucleotide-binding</keyword>
<dbReference type="PANTHER" id="PTHR11070">
    <property type="entry name" value="UVRD / RECB / PCRA DNA HELICASE FAMILY MEMBER"/>
    <property type="match status" value="1"/>
</dbReference>
<dbReference type="PROSITE" id="PS51198">
    <property type="entry name" value="UVRD_HELICASE_ATP_BIND"/>
    <property type="match status" value="1"/>
</dbReference>
<dbReference type="GO" id="GO:0016787">
    <property type="term" value="F:hydrolase activity"/>
    <property type="evidence" value="ECO:0007669"/>
    <property type="project" value="UniProtKB-UniRule"/>
</dbReference>
<keyword evidence="15" id="KW-1185">Reference proteome</keyword>
<gene>
    <name evidence="14" type="ORF">SERLA73DRAFT_54973</name>
</gene>
<protein>
    <recommendedName>
        <fullName evidence="9">DNA 3'-5' helicase</fullName>
        <ecNumber evidence="9">5.6.2.4</ecNumber>
    </recommendedName>
</protein>
<dbReference type="InterPro" id="IPR014016">
    <property type="entry name" value="UvrD-like_ATP-bd"/>
</dbReference>
<dbReference type="PROSITE" id="PS51217">
    <property type="entry name" value="UVRD_HELICASE_CTER"/>
    <property type="match status" value="1"/>
</dbReference>
<evidence type="ECO:0000259" key="12">
    <source>
        <dbReference type="PROSITE" id="PS51198"/>
    </source>
</evidence>
<dbReference type="CDD" id="cd17932">
    <property type="entry name" value="DEXQc_UvrD"/>
    <property type="match status" value="1"/>
</dbReference>
<dbReference type="GO" id="GO:0005634">
    <property type="term" value="C:nucleus"/>
    <property type="evidence" value="ECO:0007669"/>
    <property type="project" value="TreeGrafter"/>
</dbReference>
<keyword evidence="7" id="KW-0413">Isomerase</keyword>
<accession>F8PXI8</accession>
<dbReference type="Pfam" id="PF13361">
    <property type="entry name" value="UvrD_C"/>
    <property type="match status" value="1"/>
</dbReference>